<dbReference type="EMBL" id="KN824300">
    <property type="protein sequence ID" value="KIM27191.1"/>
    <property type="molecule type" value="Genomic_DNA"/>
</dbReference>
<dbReference type="Gene3D" id="3.90.550.20">
    <property type="match status" value="1"/>
</dbReference>
<comment type="similarity">
    <text evidence="1">Belongs to the glycosyltransferase 32 family.</text>
</comment>
<dbReference type="OrthoDB" id="3647at2759"/>
<dbReference type="HOGENOM" id="CLU_678197_0_0_1"/>
<accession>A0A0C3B6W4</accession>
<evidence type="ECO:0000256" key="1">
    <source>
        <dbReference type="ARBA" id="ARBA00009003"/>
    </source>
</evidence>
<dbReference type="SUPFAM" id="SSF53448">
    <property type="entry name" value="Nucleotide-diphospho-sugar transferases"/>
    <property type="match status" value="1"/>
</dbReference>
<dbReference type="PANTHER" id="PTHR32385:SF23">
    <property type="entry name" value="NUCLEOTIDE-DIPHOSPHO-SUGAR TRANSFERASE"/>
    <property type="match status" value="1"/>
</dbReference>
<dbReference type="GO" id="GO:0000030">
    <property type="term" value="F:mannosyltransferase activity"/>
    <property type="evidence" value="ECO:0007669"/>
    <property type="project" value="TreeGrafter"/>
</dbReference>
<evidence type="ECO:0000313" key="4">
    <source>
        <dbReference type="Proteomes" id="UP000054097"/>
    </source>
</evidence>
<dbReference type="AlphaFoldDB" id="A0A0C3B6W4"/>
<keyword evidence="2 3" id="KW-0808">Transferase</keyword>
<gene>
    <name evidence="3" type="ORF">M408DRAFT_9381</name>
</gene>
<reference evidence="3 4" key="1">
    <citation type="submission" date="2014-04" db="EMBL/GenBank/DDBJ databases">
        <authorList>
            <consortium name="DOE Joint Genome Institute"/>
            <person name="Kuo A."/>
            <person name="Zuccaro A."/>
            <person name="Kohler A."/>
            <person name="Nagy L.G."/>
            <person name="Floudas D."/>
            <person name="Copeland A."/>
            <person name="Barry K.W."/>
            <person name="Cichocki N."/>
            <person name="Veneault-Fourrey C."/>
            <person name="LaButti K."/>
            <person name="Lindquist E.A."/>
            <person name="Lipzen A."/>
            <person name="Lundell T."/>
            <person name="Morin E."/>
            <person name="Murat C."/>
            <person name="Sun H."/>
            <person name="Tunlid A."/>
            <person name="Henrissat B."/>
            <person name="Grigoriev I.V."/>
            <person name="Hibbett D.S."/>
            <person name="Martin F."/>
            <person name="Nordberg H.P."/>
            <person name="Cantor M.N."/>
            <person name="Hua S.X."/>
        </authorList>
    </citation>
    <scope>NUCLEOTIDE SEQUENCE [LARGE SCALE GENOMIC DNA]</scope>
    <source>
        <strain evidence="3 4">MAFF 305830</strain>
    </source>
</reference>
<proteinExistence type="inferred from homology"/>
<sequence>MAREGIEGDRRFTDLSPTIHAPLLYHLNMKDRELTKSLSGIVKVILGVNFPQKGELNRPQPPPKKEPGEFDDCAEAIEAVGVPTGEKVLQLQARLGGASKTKHGSKGARQISAEELMDMVDKGKSPSPWIVHQSWKDGPLPEHFERWSKDWKKSLNDDWYYVLWRDGDNRRLVETYYPKYLEVYDSLPREIYRADMVRNMYMHRFGGIYADLDLVPLRRLSEQLPFLGHKTSGPVSMAYVGHMGNDDFEHSIPNAFMASSAPYHPFWMEPLEYVRAHRSDEAYNTQPEGLTGPVALRACVKDWEGKRAKRLDAGEFAEITVLPNEKIYPFSWFDSPQAHKRAAMQMGPSQCVDINLLDALVGVLDVRDDVFIGHIKSHTIEPHYTPIFLRKIASRVDPLVGSSRRG</sequence>
<dbReference type="GO" id="GO:0016020">
    <property type="term" value="C:membrane"/>
    <property type="evidence" value="ECO:0007669"/>
    <property type="project" value="GOC"/>
</dbReference>
<dbReference type="Proteomes" id="UP000054097">
    <property type="component" value="Unassembled WGS sequence"/>
</dbReference>
<evidence type="ECO:0000256" key="2">
    <source>
        <dbReference type="ARBA" id="ARBA00022679"/>
    </source>
</evidence>
<reference evidence="4" key="2">
    <citation type="submission" date="2015-01" db="EMBL/GenBank/DDBJ databases">
        <title>Evolutionary Origins and Diversification of the Mycorrhizal Mutualists.</title>
        <authorList>
            <consortium name="DOE Joint Genome Institute"/>
            <consortium name="Mycorrhizal Genomics Consortium"/>
            <person name="Kohler A."/>
            <person name="Kuo A."/>
            <person name="Nagy L.G."/>
            <person name="Floudas D."/>
            <person name="Copeland A."/>
            <person name="Barry K.W."/>
            <person name="Cichocki N."/>
            <person name="Veneault-Fourrey C."/>
            <person name="LaButti K."/>
            <person name="Lindquist E.A."/>
            <person name="Lipzen A."/>
            <person name="Lundell T."/>
            <person name="Morin E."/>
            <person name="Murat C."/>
            <person name="Riley R."/>
            <person name="Ohm R."/>
            <person name="Sun H."/>
            <person name="Tunlid A."/>
            <person name="Henrissat B."/>
            <person name="Grigoriev I.V."/>
            <person name="Hibbett D.S."/>
            <person name="Martin F."/>
        </authorList>
    </citation>
    <scope>NUCLEOTIDE SEQUENCE [LARGE SCALE GENOMIC DNA]</scope>
    <source>
        <strain evidence="4">MAFF 305830</strain>
    </source>
</reference>
<dbReference type="InterPro" id="IPR007577">
    <property type="entry name" value="GlycoTrfase_DXD_sugar-bd_CS"/>
</dbReference>
<protein>
    <submittedName>
        <fullName evidence="3">Glycosyltransferase family 32 protein</fullName>
    </submittedName>
</protein>
<dbReference type="PANTHER" id="PTHR32385">
    <property type="entry name" value="MANNOSYL PHOSPHORYLINOSITOL CERAMIDE SYNTHASE"/>
    <property type="match status" value="1"/>
</dbReference>
<evidence type="ECO:0000313" key="3">
    <source>
        <dbReference type="EMBL" id="KIM27191.1"/>
    </source>
</evidence>
<dbReference type="InterPro" id="IPR051706">
    <property type="entry name" value="Glycosyltransferase_domain"/>
</dbReference>
<dbReference type="InterPro" id="IPR029044">
    <property type="entry name" value="Nucleotide-diphossugar_trans"/>
</dbReference>
<name>A0A0C3B6W4_SERVB</name>
<organism evidence="3 4">
    <name type="scientific">Serendipita vermifera MAFF 305830</name>
    <dbReference type="NCBI Taxonomy" id="933852"/>
    <lineage>
        <taxon>Eukaryota</taxon>
        <taxon>Fungi</taxon>
        <taxon>Dikarya</taxon>
        <taxon>Basidiomycota</taxon>
        <taxon>Agaricomycotina</taxon>
        <taxon>Agaricomycetes</taxon>
        <taxon>Sebacinales</taxon>
        <taxon>Serendipitaceae</taxon>
        <taxon>Serendipita</taxon>
    </lineage>
</organism>
<keyword evidence="4" id="KW-1185">Reference proteome</keyword>
<dbReference type="GO" id="GO:0051999">
    <property type="term" value="P:mannosyl-inositol phosphorylceramide biosynthetic process"/>
    <property type="evidence" value="ECO:0007669"/>
    <property type="project" value="TreeGrafter"/>
</dbReference>
<dbReference type="Pfam" id="PF04488">
    <property type="entry name" value="Gly_transf_sug"/>
    <property type="match status" value="1"/>
</dbReference>